<proteinExistence type="predicted"/>
<feature type="region of interest" description="Disordered" evidence="1">
    <location>
        <begin position="159"/>
        <end position="214"/>
    </location>
</feature>
<dbReference type="OrthoDB" id="5089079at2759"/>
<sequence>MASSHKPQTWAQTYINDDGFRSLRMTNWAILRSFYSVKHSILSRIEAPFVTTLSKSTMLLSSISLACLIQGILAQTTIITGENNKNCPGVLNNPPDNKAYCCIGGELDLSTCEGWPICTGSSWEPKSMSCYTTIPVSASDYDSRVKSASSKYLNGAEASATDDASSATSTGGNAKHTVSKTTARGSAEQTASETGSAPSSSQTGNDSNMKTPGSVGGMLGGIMAMWIVL</sequence>
<accession>A0A9P9JXM8</accession>
<feature type="compositionally biased region" description="Low complexity" evidence="1">
    <location>
        <begin position="159"/>
        <end position="170"/>
    </location>
</feature>
<feature type="compositionally biased region" description="Polar residues" evidence="1">
    <location>
        <begin position="179"/>
        <end position="211"/>
    </location>
</feature>
<comment type="caution">
    <text evidence="2">The sequence shown here is derived from an EMBL/GenBank/DDBJ whole genome shotgun (WGS) entry which is preliminary data.</text>
</comment>
<dbReference type="Proteomes" id="UP000720189">
    <property type="component" value="Unassembled WGS sequence"/>
</dbReference>
<protein>
    <submittedName>
        <fullName evidence="2">Uncharacterized protein</fullName>
    </submittedName>
</protein>
<reference evidence="2" key="1">
    <citation type="journal article" date="2021" name="Nat. Commun.">
        <title>Genetic determinants of endophytism in the Arabidopsis root mycobiome.</title>
        <authorList>
            <person name="Mesny F."/>
            <person name="Miyauchi S."/>
            <person name="Thiergart T."/>
            <person name="Pickel B."/>
            <person name="Atanasova L."/>
            <person name="Karlsson M."/>
            <person name="Huettel B."/>
            <person name="Barry K.W."/>
            <person name="Haridas S."/>
            <person name="Chen C."/>
            <person name="Bauer D."/>
            <person name="Andreopoulos W."/>
            <person name="Pangilinan J."/>
            <person name="LaButti K."/>
            <person name="Riley R."/>
            <person name="Lipzen A."/>
            <person name="Clum A."/>
            <person name="Drula E."/>
            <person name="Henrissat B."/>
            <person name="Kohler A."/>
            <person name="Grigoriev I.V."/>
            <person name="Martin F.M."/>
            <person name="Hacquard S."/>
        </authorList>
    </citation>
    <scope>NUCLEOTIDE SEQUENCE</scope>
    <source>
        <strain evidence="2">MPI-CAGE-AT-0023</strain>
    </source>
</reference>
<evidence type="ECO:0000313" key="3">
    <source>
        <dbReference type="Proteomes" id="UP000720189"/>
    </source>
</evidence>
<organism evidence="2 3">
    <name type="scientific">Fusarium redolens</name>
    <dbReference type="NCBI Taxonomy" id="48865"/>
    <lineage>
        <taxon>Eukaryota</taxon>
        <taxon>Fungi</taxon>
        <taxon>Dikarya</taxon>
        <taxon>Ascomycota</taxon>
        <taxon>Pezizomycotina</taxon>
        <taxon>Sordariomycetes</taxon>
        <taxon>Hypocreomycetidae</taxon>
        <taxon>Hypocreales</taxon>
        <taxon>Nectriaceae</taxon>
        <taxon>Fusarium</taxon>
        <taxon>Fusarium redolens species complex</taxon>
    </lineage>
</organism>
<gene>
    <name evidence="2" type="ORF">BKA55DRAFT_578917</name>
</gene>
<evidence type="ECO:0000313" key="2">
    <source>
        <dbReference type="EMBL" id="KAH7236996.1"/>
    </source>
</evidence>
<dbReference type="RefSeq" id="XP_046045126.1">
    <property type="nucleotide sequence ID" value="XM_046193778.1"/>
</dbReference>
<dbReference type="GeneID" id="70223732"/>
<evidence type="ECO:0000256" key="1">
    <source>
        <dbReference type="SAM" id="MobiDB-lite"/>
    </source>
</evidence>
<dbReference type="EMBL" id="JAGMUX010000016">
    <property type="protein sequence ID" value="KAH7236996.1"/>
    <property type="molecule type" value="Genomic_DNA"/>
</dbReference>
<dbReference type="AlphaFoldDB" id="A0A9P9JXM8"/>
<keyword evidence="3" id="KW-1185">Reference proteome</keyword>
<name>A0A9P9JXM8_FUSRE</name>